<name>A0A699Z3X5_HAELA</name>
<feature type="region of interest" description="Disordered" evidence="2">
    <location>
        <begin position="1"/>
        <end position="33"/>
    </location>
</feature>
<feature type="coiled-coil region" evidence="1">
    <location>
        <begin position="83"/>
        <end position="110"/>
    </location>
</feature>
<evidence type="ECO:0000313" key="3">
    <source>
        <dbReference type="EMBL" id="GFH16781.1"/>
    </source>
</evidence>
<evidence type="ECO:0000256" key="1">
    <source>
        <dbReference type="SAM" id="Coils"/>
    </source>
</evidence>
<keyword evidence="4" id="KW-1185">Reference proteome</keyword>
<dbReference type="AlphaFoldDB" id="A0A699Z3X5"/>
<evidence type="ECO:0000256" key="2">
    <source>
        <dbReference type="SAM" id="MobiDB-lite"/>
    </source>
</evidence>
<dbReference type="Proteomes" id="UP000485058">
    <property type="component" value="Unassembled WGS sequence"/>
</dbReference>
<evidence type="ECO:0000313" key="4">
    <source>
        <dbReference type="Proteomes" id="UP000485058"/>
    </source>
</evidence>
<reference evidence="3 4" key="1">
    <citation type="submission" date="2020-02" db="EMBL/GenBank/DDBJ databases">
        <title>Draft genome sequence of Haematococcus lacustris strain NIES-144.</title>
        <authorList>
            <person name="Morimoto D."/>
            <person name="Nakagawa S."/>
            <person name="Yoshida T."/>
            <person name="Sawayama S."/>
        </authorList>
    </citation>
    <scope>NUCLEOTIDE SEQUENCE [LARGE SCALE GENOMIC DNA]</scope>
    <source>
        <strain evidence="3 4">NIES-144</strain>
    </source>
</reference>
<keyword evidence="1" id="KW-0175">Coiled coil</keyword>
<sequence length="206" mass="21672">MKAEVQQEGGLCGEVQPAGSQQAGAQHDEQHDMATELVTVKAQVAQGAAAQAAFSAKLHGMESQAIEAQDAVQSQLLGAKGQADRTANALVAVQAQLLELKQQAGELQARAEVQDAALAAAVVELQQALASQVAGSGSSDLDVLRGTVEQLQRDMRHGTAQVQQLSWQLEQLGSGVQQVGLEARLQVQELRAELDDIKSQEKLHGA</sequence>
<comment type="caution">
    <text evidence="3">The sequence shown here is derived from an EMBL/GenBank/DDBJ whole genome shotgun (WGS) entry which is preliminary data.</text>
</comment>
<dbReference type="EMBL" id="BLLF01001050">
    <property type="protein sequence ID" value="GFH16781.1"/>
    <property type="molecule type" value="Genomic_DNA"/>
</dbReference>
<organism evidence="3 4">
    <name type="scientific">Haematococcus lacustris</name>
    <name type="common">Green alga</name>
    <name type="synonym">Haematococcus pluvialis</name>
    <dbReference type="NCBI Taxonomy" id="44745"/>
    <lineage>
        <taxon>Eukaryota</taxon>
        <taxon>Viridiplantae</taxon>
        <taxon>Chlorophyta</taxon>
        <taxon>core chlorophytes</taxon>
        <taxon>Chlorophyceae</taxon>
        <taxon>CS clade</taxon>
        <taxon>Chlamydomonadales</taxon>
        <taxon>Haematococcaceae</taxon>
        <taxon>Haematococcus</taxon>
    </lineage>
</organism>
<proteinExistence type="predicted"/>
<protein>
    <submittedName>
        <fullName evidence="3">Uncharacterized protein</fullName>
    </submittedName>
</protein>
<gene>
    <name evidence="3" type="ORF">HaLaN_13272</name>
</gene>
<accession>A0A699Z3X5</accession>